<name>A0ABP1CPQ5_9APHY</name>
<evidence type="ECO:0000313" key="2">
    <source>
        <dbReference type="Proteomes" id="UP001497453"/>
    </source>
</evidence>
<reference evidence="2" key="1">
    <citation type="submission" date="2024-04" db="EMBL/GenBank/DDBJ databases">
        <authorList>
            <person name="Shaw F."/>
            <person name="Minotto A."/>
        </authorList>
    </citation>
    <scope>NUCLEOTIDE SEQUENCE [LARGE SCALE GENOMIC DNA]</scope>
</reference>
<protein>
    <submittedName>
        <fullName evidence="1">Uncharacterized protein</fullName>
    </submittedName>
</protein>
<accession>A0ABP1CPQ5</accession>
<organism evidence="1 2">
    <name type="scientific">Somion occarium</name>
    <dbReference type="NCBI Taxonomy" id="3059160"/>
    <lineage>
        <taxon>Eukaryota</taxon>
        <taxon>Fungi</taxon>
        <taxon>Dikarya</taxon>
        <taxon>Basidiomycota</taxon>
        <taxon>Agaricomycotina</taxon>
        <taxon>Agaricomycetes</taxon>
        <taxon>Polyporales</taxon>
        <taxon>Cerrenaceae</taxon>
        <taxon>Somion</taxon>
    </lineage>
</organism>
<evidence type="ECO:0000313" key="1">
    <source>
        <dbReference type="EMBL" id="CAL1697666.1"/>
    </source>
</evidence>
<proteinExistence type="predicted"/>
<gene>
    <name evidence="1" type="ORF">GFSPODELE1_LOCUS1779</name>
</gene>
<dbReference type="Proteomes" id="UP001497453">
    <property type="component" value="Chromosome 10"/>
</dbReference>
<keyword evidence="2" id="KW-1185">Reference proteome</keyword>
<dbReference type="EMBL" id="OZ037953">
    <property type="protein sequence ID" value="CAL1697666.1"/>
    <property type="molecule type" value="Genomic_DNA"/>
</dbReference>
<sequence>MTTASVQGHSHHYSPPFLCSLKLHTPLRIDVAGSTIILQFTPSPSLNYPTKLPECLMLSDAVVTPHRHFNGFVLVHVEDHSLRGPVSLPYRSSFIMTLLILFNVSLAFDYPARQIPTRLAIESMNFVLFFPTSEPNAIGRFDNPGLSVKRHWEAAYEHLSSRIRRALARYWIIIPTAAALESSELMKVLILGARDHIVEDKQTDQQKRSTVKDERFSQGCIFLVSAEMKIMTTENSLKRDHRGPAKSGSSQSTIFVLFNIIFGRINLSSRKPKAALLSLGENDHKQERRKCISLDASFGRKASMTKLLLSNPR</sequence>